<evidence type="ECO:0000313" key="5">
    <source>
        <dbReference type="EMBL" id="KFG50352.1"/>
    </source>
</evidence>
<protein>
    <recommendedName>
        <fullName evidence="7">SET domain-containing protein</fullName>
    </recommendedName>
</protein>
<feature type="compositionally biased region" description="Low complexity" evidence="4">
    <location>
        <begin position="656"/>
        <end position="723"/>
    </location>
</feature>
<dbReference type="PANTHER" id="PTHR46402:SF2">
    <property type="entry name" value="HISTONE-LYSINE N-TRIMETHYLTRANSFERASE SMYD5"/>
    <property type="match status" value="1"/>
</dbReference>
<evidence type="ECO:0000256" key="1">
    <source>
        <dbReference type="ARBA" id="ARBA00022603"/>
    </source>
</evidence>
<dbReference type="GO" id="GO:0032259">
    <property type="term" value="P:methylation"/>
    <property type="evidence" value="ECO:0007669"/>
    <property type="project" value="UniProtKB-KW"/>
</dbReference>
<feature type="compositionally biased region" description="Basic residues" evidence="4">
    <location>
        <begin position="1049"/>
        <end position="1060"/>
    </location>
</feature>
<organism evidence="5 6">
    <name type="scientific">Toxoplasma gondii p89</name>
    <dbReference type="NCBI Taxonomy" id="943119"/>
    <lineage>
        <taxon>Eukaryota</taxon>
        <taxon>Sar</taxon>
        <taxon>Alveolata</taxon>
        <taxon>Apicomplexa</taxon>
        <taxon>Conoidasida</taxon>
        <taxon>Coccidia</taxon>
        <taxon>Eucoccidiorida</taxon>
        <taxon>Eimeriorina</taxon>
        <taxon>Sarcocystidae</taxon>
        <taxon>Toxoplasma</taxon>
    </lineage>
</organism>
<keyword evidence="1" id="KW-0489">Methyltransferase</keyword>
<dbReference type="GO" id="GO:0042799">
    <property type="term" value="F:histone H4K20 methyltransferase activity"/>
    <property type="evidence" value="ECO:0007669"/>
    <property type="project" value="TreeGrafter"/>
</dbReference>
<feature type="compositionally biased region" description="Polar residues" evidence="4">
    <location>
        <begin position="204"/>
        <end position="220"/>
    </location>
</feature>
<feature type="region of interest" description="Disordered" evidence="4">
    <location>
        <begin position="448"/>
        <end position="568"/>
    </location>
</feature>
<feature type="compositionally biased region" description="Basic and acidic residues" evidence="4">
    <location>
        <begin position="786"/>
        <end position="800"/>
    </location>
</feature>
<feature type="compositionally biased region" description="Basic and acidic residues" evidence="4">
    <location>
        <begin position="559"/>
        <end position="568"/>
    </location>
</feature>
<feature type="compositionally biased region" description="Basic and acidic residues" evidence="4">
    <location>
        <begin position="1190"/>
        <end position="1200"/>
    </location>
</feature>
<feature type="region of interest" description="Disordered" evidence="4">
    <location>
        <begin position="984"/>
        <end position="1067"/>
    </location>
</feature>
<comment type="caution">
    <text evidence="5">The sequence shown here is derived from an EMBL/GenBank/DDBJ whole genome shotgun (WGS) entry which is preliminary data.</text>
</comment>
<dbReference type="GO" id="GO:0045814">
    <property type="term" value="P:negative regulation of gene expression, epigenetic"/>
    <property type="evidence" value="ECO:0007669"/>
    <property type="project" value="TreeGrafter"/>
</dbReference>
<dbReference type="InterPro" id="IPR046341">
    <property type="entry name" value="SET_dom_sf"/>
</dbReference>
<dbReference type="PANTHER" id="PTHR46402">
    <property type="entry name" value="SET AND MYND DOMAIN-CONTAINING PROTEIN 5"/>
    <property type="match status" value="1"/>
</dbReference>
<feature type="compositionally biased region" description="Basic and acidic residues" evidence="4">
    <location>
        <begin position="1128"/>
        <end position="1139"/>
    </location>
</feature>
<feature type="compositionally biased region" description="Basic and acidic residues" evidence="4">
    <location>
        <begin position="532"/>
        <end position="549"/>
    </location>
</feature>
<keyword evidence="3" id="KW-0949">S-adenosyl-L-methionine</keyword>
<evidence type="ECO:0008006" key="7">
    <source>
        <dbReference type="Google" id="ProtNLM"/>
    </source>
</evidence>
<name>A0A086L134_TOXGO</name>
<feature type="compositionally biased region" description="Basic and acidic residues" evidence="4">
    <location>
        <begin position="349"/>
        <end position="359"/>
    </location>
</feature>
<evidence type="ECO:0000256" key="2">
    <source>
        <dbReference type="ARBA" id="ARBA00022679"/>
    </source>
</evidence>
<dbReference type="SUPFAM" id="SSF82199">
    <property type="entry name" value="SET domain"/>
    <property type="match status" value="1"/>
</dbReference>
<feature type="compositionally biased region" description="Polar residues" evidence="4">
    <location>
        <begin position="614"/>
        <end position="626"/>
    </location>
</feature>
<feature type="compositionally biased region" description="Basic and acidic residues" evidence="4">
    <location>
        <begin position="885"/>
        <end position="907"/>
    </location>
</feature>
<evidence type="ECO:0000256" key="4">
    <source>
        <dbReference type="SAM" id="MobiDB-lite"/>
    </source>
</evidence>
<keyword evidence="2" id="KW-0808">Transferase</keyword>
<evidence type="ECO:0000256" key="3">
    <source>
        <dbReference type="ARBA" id="ARBA00022691"/>
    </source>
</evidence>
<feature type="compositionally biased region" description="Polar residues" evidence="4">
    <location>
        <begin position="334"/>
        <end position="347"/>
    </location>
</feature>
<dbReference type="EMBL" id="AEYI02000323">
    <property type="protein sequence ID" value="KFG50352.1"/>
    <property type="molecule type" value="Genomic_DNA"/>
</dbReference>
<feature type="region of interest" description="Disordered" evidence="4">
    <location>
        <begin position="836"/>
        <end position="912"/>
    </location>
</feature>
<feature type="compositionally biased region" description="Low complexity" evidence="4">
    <location>
        <begin position="229"/>
        <end position="327"/>
    </location>
</feature>
<feature type="compositionally biased region" description="Basic and acidic residues" evidence="4">
    <location>
        <begin position="1326"/>
        <end position="1336"/>
    </location>
</feature>
<feature type="region of interest" description="Disordered" evidence="4">
    <location>
        <begin position="1128"/>
        <end position="1200"/>
    </location>
</feature>
<feature type="region of interest" description="Disordered" evidence="4">
    <location>
        <begin position="163"/>
        <end position="359"/>
    </location>
</feature>
<dbReference type="OrthoDB" id="333990at2759"/>
<dbReference type="VEuPathDB" id="ToxoDB:TGP89_257595"/>
<feature type="region of interest" description="Disordered" evidence="4">
    <location>
        <begin position="1282"/>
        <end position="1359"/>
    </location>
</feature>
<evidence type="ECO:0000313" key="6">
    <source>
        <dbReference type="Proteomes" id="UP000028828"/>
    </source>
</evidence>
<dbReference type="Proteomes" id="UP000028828">
    <property type="component" value="Unassembled WGS sequence"/>
</dbReference>
<feature type="compositionally biased region" description="Basic and acidic residues" evidence="4">
    <location>
        <begin position="178"/>
        <end position="200"/>
    </location>
</feature>
<accession>A0A086L134</accession>
<gene>
    <name evidence="5" type="ORF">TGP89_257595</name>
</gene>
<reference evidence="5 6" key="1">
    <citation type="submission" date="2014-03" db="EMBL/GenBank/DDBJ databases">
        <authorList>
            <person name="Sibley D."/>
            <person name="Venepally P."/>
            <person name="Karamycheva S."/>
            <person name="Hadjithomas M."/>
            <person name="Khan A."/>
            <person name="Brunk B."/>
            <person name="Roos D."/>
            <person name="Caler E."/>
            <person name="Lorenzi H."/>
        </authorList>
    </citation>
    <scope>NUCLEOTIDE SEQUENCE [LARGE SCALE GENOMIC DNA]</scope>
    <source>
        <strain evidence="6">p89</strain>
    </source>
</reference>
<feature type="compositionally biased region" description="Basic and acidic residues" evidence="4">
    <location>
        <begin position="752"/>
        <end position="772"/>
    </location>
</feature>
<feature type="compositionally biased region" description="Low complexity" evidence="4">
    <location>
        <begin position="10"/>
        <end position="67"/>
    </location>
</feature>
<dbReference type="Gene3D" id="2.170.270.10">
    <property type="entry name" value="SET domain"/>
    <property type="match status" value="1"/>
</dbReference>
<feature type="compositionally biased region" description="Basic and acidic residues" evidence="4">
    <location>
        <begin position="1164"/>
        <end position="1176"/>
    </location>
</feature>
<feature type="compositionally biased region" description="Basic and acidic residues" evidence="4">
    <location>
        <begin position="479"/>
        <end position="490"/>
    </location>
</feature>
<feature type="compositionally biased region" description="Basic and acidic residues" evidence="4">
    <location>
        <begin position="729"/>
        <end position="738"/>
    </location>
</feature>
<feature type="region of interest" description="Disordered" evidence="4">
    <location>
        <begin position="656"/>
        <end position="806"/>
    </location>
</feature>
<feature type="compositionally biased region" description="Basic and acidic residues" evidence="4">
    <location>
        <begin position="1031"/>
        <end position="1048"/>
    </location>
</feature>
<sequence length="1437" mass="157102">MAKGCKMQISSCSPSPVLSSTSSSSSTSTSSSSSTSTSSSPSSPSSASSSPPFSASSSPPSSASSASSSLSFASRSALCASEGRRWPDSVSLSFSSPKSGLGLRARRLLREGETVFVDRASRGWFSPLFRQGGLHHFSTDFVFPAFCCHCSAPLPLRRRFSPAHAARERGSSNTHDGSSAERSARAEGEEEKADQVKEEAGTAQERSVSMTEQHLPSSLHKSACGDPASSFCSPPHSSSRPSRPLFPSSRSPSPSSSRPSCSRSPSPSSSRPSCSRSPSPSPSRPSCSRSPSPSSSRPSCSRSPSPSSSGSSSLRRNSRNASDARSPPCKVSVRASSPNESQATNANGRGKEQETEASEKGDICRDLGRYVVGVRCWRWRRGCAQKFCSRKCRAEAEFLYHSRLCVGFSSAYVELLRLASEADNEYYVVAAKMFAGLRCMRSFSASARSRRQKQRESRPASGGRTACDAQEGPLQTNFRGEREAREDLQAARRLTPRSKRSPSGSTALNAKHRQRREENCETPRGARNSHGGSRESRRGERRQEREGGKEQGGTEEEERQGKNDEENRETWVFPWAGWHQRPWWDTMKMPRYAASSTSEGETENSGKESDDESPSPSKVSTEVSSASREKPGALGAQNAEEYRHFYAAALAGAEEARRSLGLSNSRNSALSHTSSRSSPSSPISSRSSSRSSLSLLSPSSSSSSPSSRPSASRSRPCSLASSSPRRRTASREEKKETPRQQAGDGTALIRRQLQERGERGEAGESKSRDLRRSPSSGLKKKRTRRRSEIQCKARSRREEEAATESGCLRAMAHALICRGAKQAAEDAAHALLEETKQARAARRSPERSGVPLLSLPPSLQEGNGADENVSEAEVRAAEAEGAAKQGDDASKRDAEEDSQNDEREQAKRRATRAAANCSLEQFFRSQIRKQTREVLSVLAQLLPELSQAGILTLRNFSNVIGLIRMNATAYRVDHHDLASLLQAASAQKGETKKNERPGGEETKSPESGERQANEAGSRARKRQELAASTRGRIEERRPREERRHSGDRARRRRGDRRGRKTSPDFHAQVAEYGCSSADLLPDRNSQTDLSSLCSVEGLALFPIQSCMNHACLPNCRWFLQETPLAGRDAHRAAGEGPRDKARRRKTKSRRTEELPGVPAAATSERTEEGKSSRGAEKGFVMQDTEDMEEETAHRGEDEEDACEVHSLHETRRVFSRIWPLTPSYFRLEIVACRAILPGEELSADYFRPCETRERRVFLEPGAGPPSLELSVLSPCLPEKAEPAADAVCGDPADDARAEESPTANQSGRGVGEERPQTAETEESAEQEERGERENRRFQRMHNGEGGNGASGDRGSQLSTNGGLLALPPFLKNRYECMTHQYRFQCSCILCRDASAGWRLIQAGALTLEDCENFAREQKWKAAAEEEKREKLGSPVVR</sequence>
<proteinExistence type="predicted"/>
<feature type="compositionally biased region" description="Basic and acidic residues" evidence="4">
    <location>
        <begin position="989"/>
        <end position="1012"/>
    </location>
</feature>
<feature type="region of interest" description="Disordered" evidence="4">
    <location>
        <begin position="1"/>
        <end position="67"/>
    </location>
</feature>
<feature type="region of interest" description="Disordered" evidence="4">
    <location>
        <begin position="592"/>
        <end position="638"/>
    </location>
</feature>